<feature type="compositionally biased region" description="Basic and acidic residues" evidence="1">
    <location>
        <begin position="115"/>
        <end position="126"/>
    </location>
</feature>
<evidence type="ECO:0000256" key="1">
    <source>
        <dbReference type="SAM" id="MobiDB-lite"/>
    </source>
</evidence>
<name>A0A2A2D629_9ACTN</name>
<accession>A0A2A2D629</accession>
<keyword evidence="4" id="KW-1185">Reference proteome</keyword>
<keyword evidence="2" id="KW-0812">Transmembrane</keyword>
<keyword evidence="2" id="KW-0472">Membrane</keyword>
<evidence type="ECO:0000256" key="2">
    <source>
        <dbReference type="SAM" id="Phobius"/>
    </source>
</evidence>
<feature type="compositionally biased region" description="Low complexity" evidence="1">
    <location>
        <begin position="23"/>
        <end position="44"/>
    </location>
</feature>
<protein>
    <submittedName>
        <fullName evidence="3">Uncharacterized protein</fullName>
    </submittedName>
</protein>
<feature type="non-terminal residue" evidence="3">
    <location>
        <position position="1"/>
    </location>
</feature>
<feature type="transmembrane region" description="Helical" evidence="2">
    <location>
        <begin position="60"/>
        <end position="82"/>
    </location>
</feature>
<organism evidence="3 4">
    <name type="scientific">Streptomyces albireticuli</name>
    <dbReference type="NCBI Taxonomy" id="1940"/>
    <lineage>
        <taxon>Bacteria</taxon>
        <taxon>Bacillati</taxon>
        <taxon>Actinomycetota</taxon>
        <taxon>Actinomycetes</taxon>
        <taxon>Kitasatosporales</taxon>
        <taxon>Streptomycetaceae</taxon>
        <taxon>Streptomyces</taxon>
    </lineage>
</organism>
<dbReference type="EMBL" id="NSJV01000408">
    <property type="protein sequence ID" value="PAU46971.1"/>
    <property type="molecule type" value="Genomic_DNA"/>
</dbReference>
<dbReference type="RefSeq" id="WP_095582528.1">
    <property type="nucleotide sequence ID" value="NZ_NSJV01000408.1"/>
</dbReference>
<dbReference type="Proteomes" id="UP000218944">
    <property type="component" value="Unassembled WGS sequence"/>
</dbReference>
<feature type="region of interest" description="Disordered" evidence="1">
    <location>
        <begin position="13"/>
        <end position="57"/>
    </location>
</feature>
<dbReference type="AlphaFoldDB" id="A0A2A2D629"/>
<keyword evidence="2" id="KW-1133">Transmembrane helix</keyword>
<evidence type="ECO:0000313" key="3">
    <source>
        <dbReference type="EMBL" id="PAU46971.1"/>
    </source>
</evidence>
<feature type="region of interest" description="Disordered" evidence="1">
    <location>
        <begin position="107"/>
        <end position="126"/>
    </location>
</feature>
<sequence>CWGAPYAGGPQAPYGAPQPPYGAPQQPGPYAQQPPYGQQPGMPGQYPPPVPPQGGGKGKAIGITVGALVVVGALVGGAMYFMGGSDGEVAPYTMVMPETLLDGKYTKASASTPDKAPKSVADDKDAKQYGIENGTVVSEAYTNAEKQSLSVSGVYGSIADPKKTADAMIAKTEENQKKMQGLTKSQTETVTPFTEFSPSGFDGAVLKCKTEKTTATYGTISSSSENSICFWSDTSAVGVVQHRVSKSSMGTGGTGNVMSAKDLAEATAKIRNEVRKNK</sequence>
<reference evidence="3 4" key="1">
    <citation type="submission" date="2017-08" db="EMBL/GenBank/DDBJ databases">
        <title>Genome sequence of Streptomyces albireticuli NRRL B-1670.</title>
        <authorList>
            <person name="Graham D.E."/>
            <person name="Mahan K.M."/>
            <person name="Klingeman D.M."/>
            <person name="Hettich R.L."/>
            <person name="Parry R.J."/>
            <person name="Spain J.C."/>
        </authorList>
    </citation>
    <scope>NUCLEOTIDE SEQUENCE [LARGE SCALE GENOMIC DNA]</scope>
    <source>
        <strain evidence="3 4">NRRL B-1670</strain>
    </source>
</reference>
<evidence type="ECO:0000313" key="4">
    <source>
        <dbReference type="Proteomes" id="UP000218944"/>
    </source>
</evidence>
<comment type="caution">
    <text evidence="3">The sequence shown here is derived from an EMBL/GenBank/DDBJ whole genome shotgun (WGS) entry which is preliminary data.</text>
</comment>
<gene>
    <name evidence="3" type="ORF">CK936_21110</name>
</gene>
<proteinExistence type="predicted"/>